<sequence length="288" mass="30213">MTGRPHPDRRLVLAGAAAVLAAPAGAQTAPSFTMLEARSGGRLGVHAVNLVTGKRLAHRADERFAMCSTFKALAAAAVLARVDAGQERLDRGVPITRADMRPHAPVTETYLDRGQVSLEALCKAAVEQSDNPAANLMLKTVGGPEGLTAWLRGIGDRATRLDRWETELNSAIKGDPRDTTTPAAMTATLGKLAVGEVLKAASREKLVGWMIASPTGANRLRKHLPAGWRAGDKTGTGANGSTNDVAVFWPPTGGPIVVACYITETSAELAVREGVMAEVGRIVAQTLV</sequence>
<dbReference type="EC" id="3.5.2.6" evidence="3 6"/>
<dbReference type="AlphaFoldDB" id="A0A328AQU5"/>
<dbReference type="GO" id="GO:0046677">
    <property type="term" value="P:response to antibiotic"/>
    <property type="evidence" value="ECO:0007669"/>
    <property type="project" value="UniProtKB-UniRule"/>
</dbReference>
<name>A0A328AQU5_9CAUL</name>
<evidence type="ECO:0000256" key="1">
    <source>
        <dbReference type="ARBA" id="ARBA00001526"/>
    </source>
</evidence>
<dbReference type="InterPro" id="IPR023650">
    <property type="entry name" value="Beta-lactam_class-A_AS"/>
</dbReference>
<proteinExistence type="inferred from homology"/>
<dbReference type="Pfam" id="PF13354">
    <property type="entry name" value="Beta-lactamase2"/>
    <property type="match status" value="1"/>
</dbReference>
<feature type="signal peptide" evidence="7">
    <location>
        <begin position="1"/>
        <end position="26"/>
    </location>
</feature>
<evidence type="ECO:0000256" key="4">
    <source>
        <dbReference type="ARBA" id="ARBA00022801"/>
    </source>
</evidence>
<dbReference type="PROSITE" id="PS00146">
    <property type="entry name" value="BETA_LACTAMASE_A"/>
    <property type="match status" value="1"/>
</dbReference>
<dbReference type="InterPro" id="IPR045155">
    <property type="entry name" value="Beta-lactam_cat"/>
</dbReference>
<dbReference type="PANTHER" id="PTHR35333:SF3">
    <property type="entry name" value="BETA-LACTAMASE-TYPE TRANSPEPTIDASE FOLD CONTAINING PROTEIN"/>
    <property type="match status" value="1"/>
</dbReference>
<dbReference type="InterPro" id="IPR000871">
    <property type="entry name" value="Beta-lactam_class-A"/>
</dbReference>
<dbReference type="NCBIfam" id="NF033103">
    <property type="entry name" value="bla_class_A"/>
    <property type="match status" value="1"/>
</dbReference>
<evidence type="ECO:0000259" key="8">
    <source>
        <dbReference type="Pfam" id="PF13354"/>
    </source>
</evidence>
<keyword evidence="5 6" id="KW-0046">Antibiotic resistance</keyword>
<dbReference type="InterPro" id="IPR006311">
    <property type="entry name" value="TAT_signal"/>
</dbReference>
<accession>A0A328AQU5</accession>
<comment type="similarity">
    <text evidence="2 6">Belongs to the class-A beta-lactamase family.</text>
</comment>
<evidence type="ECO:0000256" key="5">
    <source>
        <dbReference type="ARBA" id="ARBA00023251"/>
    </source>
</evidence>
<dbReference type="PANTHER" id="PTHR35333">
    <property type="entry name" value="BETA-LACTAMASE"/>
    <property type="match status" value="1"/>
</dbReference>
<evidence type="ECO:0000256" key="2">
    <source>
        <dbReference type="ARBA" id="ARBA00009009"/>
    </source>
</evidence>
<keyword evidence="7" id="KW-0732">Signal</keyword>
<gene>
    <name evidence="9" type="ORF">DJ018_01175</name>
</gene>
<dbReference type="EMBL" id="QFYR01000001">
    <property type="protein sequence ID" value="RAK56621.1"/>
    <property type="molecule type" value="Genomic_DNA"/>
</dbReference>
<dbReference type="PROSITE" id="PS51318">
    <property type="entry name" value="TAT"/>
    <property type="match status" value="1"/>
</dbReference>
<evidence type="ECO:0000313" key="9">
    <source>
        <dbReference type="EMBL" id="RAK56621.1"/>
    </source>
</evidence>
<dbReference type="InterPro" id="IPR012338">
    <property type="entry name" value="Beta-lactam/transpept-like"/>
</dbReference>
<reference evidence="10" key="1">
    <citation type="submission" date="2018-05" db="EMBL/GenBank/DDBJ databases">
        <authorList>
            <person name="Li X."/>
        </authorList>
    </citation>
    <scope>NUCLEOTIDE SEQUENCE [LARGE SCALE GENOMIC DNA]</scope>
    <source>
        <strain evidence="10">YIM 73061</strain>
    </source>
</reference>
<dbReference type="PRINTS" id="PR00118">
    <property type="entry name" value="BLACTAMASEA"/>
</dbReference>
<feature type="chain" id="PRO_5016424299" description="Beta-lactamase" evidence="7">
    <location>
        <begin position="27"/>
        <end position="288"/>
    </location>
</feature>
<feature type="domain" description="Beta-lactamase class A catalytic" evidence="8">
    <location>
        <begin position="44"/>
        <end position="260"/>
    </location>
</feature>
<evidence type="ECO:0000256" key="7">
    <source>
        <dbReference type="SAM" id="SignalP"/>
    </source>
</evidence>
<dbReference type="GO" id="GO:0030655">
    <property type="term" value="P:beta-lactam antibiotic catabolic process"/>
    <property type="evidence" value="ECO:0007669"/>
    <property type="project" value="InterPro"/>
</dbReference>
<dbReference type="Proteomes" id="UP000249725">
    <property type="component" value="Unassembled WGS sequence"/>
</dbReference>
<organism evidence="9 10">
    <name type="scientific">Phenylobacterium deserti</name>
    <dbReference type="NCBI Taxonomy" id="1914756"/>
    <lineage>
        <taxon>Bacteria</taxon>
        <taxon>Pseudomonadati</taxon>
        <taxon>Pseudomonadota</taxon>
        <taxon>Alphaproteobacteria</taxon>
        <taxon>Caulobacterales</taxon>
        <taxon>Caulobacteraceae</taxon>
        <taxon>Phenylobacterium</taxon>
    </lineage>
</organism>
<dbReference type="GO" id="GO:0008800">
    <property type="term" value="F:beta-lactamase activity"/>
    <property type="evidence" value="ECO:0007669"/>
    <property type="project" value="UniProtKB-UniRule"/>
</dbReference>
<dbReference type="OrthoDB" id="9784149at2"/>
<evidence type="ECO:0000256" key="3">
    <source>
        <dbReference type="ARBA" id="ARBA00012865"/>
    </source>
</evidence>
<comment type="caution">
    <text evidence="9">The sequence shown here is derived from an EMBL/GenBank/DDBJ whole genome shotgun (WGS) entry which is preliminary data.</text>
</comment>
<dbReference type="Gene3D" id="3.40.710.10">
    <property type="entry name" value="DD-peptidase/beta-lactamase superfamily"/>
    <property type="match status" value="1"/>
</dbReference>
<evidence type="ECO:0000313" key="10">
    <source>
        <dbReference type="Proteomes" id="UP000249725"/>
    </source>
</evidence>
<dbReference type="SUPFAM" id="SSF56601">
    <property type="entry name" value="beta-lactamase/transpeptidase-like"/>
    <property type="match status" value="1"/>
</dbReference>
<dbReference type="RefSeq" id="WP_111512972.1">
    <property type="nucleotide sequence ID" value="NZ_QFYR01000001.1"/>
</dbReference>
<keyword evidence="4 6" id="KW-0378">Hydrolase</keyword>
<keyword evidence="10" id="KW-1185">Reference proteome</keyword>
<evidence type="ECO:0000256" key="6">
    <source>
        <dbReference type="RuleBase" id="RU361140"/>
    </source>
</evidence>
<comment type="catalytic activity">
    <reaction evidence="1 6">
        <text>a beta-lactam + H2O = a substituted beta-amino acid</text>
        <dbReference type="Rhea" id="RHEA:20401"/>
        <dbReference type="ChEBI" id="CHEBI:15377"/>
        <dbReference type="ChEBI" id="CHEBI:35627"/>
        <dbReference type="ChEBI" id="CHEBI:140347"/>
        <dbReference type="EC" id="3.5.2.6"/>
    </reaction>
</comment>
<protein>
    <recommendedName>
        <fullName evidence="3 6">Beta-lactamase</fullName>
        <ecNumber evidence="3 6">3.5.2.6</ecNumber>
    </recommendedName>
</protein>